<evidence type="ECO:0000313" key="4">
    <source>
        <dbReference type="Proteomes" id="UP001237642"/>
    </source>
</evidence>
<organism evidence="3 4">
    <name type="scientific">Heracleum sosnowskyi</name>
    <dbReference type="NCBI Taxonomy" id="360622"/>
    <lineage>
        <taxon>Eukaryota</taxon>
        <taxon>Viridiplantae</taxon>
        <taxon>Streptophyta</taxon>
        <taxon>Embryophyta</taxon>
        <taxon>Tracheophyta</taxon>
        <taxon>Spermatophyta</taxon>
        <taxon>Magnoliopsida</taxon>
        <taxon>eudicotyledons</taxon>
        <taxon>Gunneridae</taxon>
        <taxon>Pentapetalae</taxon>
        <taxon>asterids</taxon>
        <taxon>campanulids</taxon>
        <taxon>Apiales</taxon>
        <taxon>Apiaceae</taxon>
        <taxon>Apioideae</taxon>
        <taxon>apioid superclade</taxon>
        <taxon>Tordylieae</taxon>
        <taxon>Tordyliinae</taxon>
        <taxon>Heracleum</taxon>
    </lineage>
</organism>
<dbReference type="EMBL" id="JAUIZM010000001">
    <property type="protein sequence ID" value="KAK1401624.1"/>
    <property type="molecule type" value="Genomic_DNA"/>
</dbReference>
<dbReference type="Pfam" id="PF25884">
    <property type="entry name" value="At5g19230"/>
    <property type="match status" value="1"/>
</dbReference>
<dbReference type="Proteomes" id="UP001237642">
    <property type="component" value="Unassembled WGS sequence"/>
</dbReference>
<dbReference type="AlphaFoldDB" id="A0AAD8JDP4"/>
<evidence type="ECO:0000259" key="2">
    <source>
        <dbReference type="Pfam" id="PF25884"/>
    </source>
</evidence>
<dbReference type="PANTHER" id="PTHR33976:SF2">
    <property type="entry name" value="GLYCOPROTEIN MEMBRANE GPI-ANCHORED"/>
    <property type="match status" value="1"/>
</dbReference>
<feature type="chain" id="PRO_5042291323" evidence="1">
    <location>
        <begin position="25"/>
        <end position="189"/>
    </location>
</feature>
<accession>A0AAD8JDP4</accession>
<dbReference type="PANTHER" id="PTHR33976">
    <property type="entry name" value="OS07G0645000 PROTEIN"/>
    <property type="match status" value="1"/>
</dbReference>
<sequence>MATLRLQRSVLVLALFLLTVAVRCDEKDNLLQGINSYRKTKGLPELTKNDKAGCLADQIAEKLEDQPCAGLTGTNSTPPSPPQFSNYPDALKKCKVDIAHTKDGVILPVCVKDRVPTLVLTNYTQSSYAVYFNNSKFTGVGVGKEDDWTVVVMSTNAPTGTLASGSICANVCFKCHMGFILVSLLVLVF</sequence>
<evidence type="ECO:0000313" key="3">
    <source>
        <dbReference type="EMBL" id="KAK1401624.1"/>
    </source>
</evidence>
<reference evidence="3" key="2">
    <citation type="submission" date="2023-05" db="EMBL/GenBank/DDBJ databases">
        <authorList>
            <person name="Schelkunov M.I."/>
        </authorList>
    </citation>
    <scope>NUCLEOTIDE SEQUENCE</scope>
    <source>
        <strain evidence="3">Hsosn_3</strain>
        <tissue evidence="3">Leaf</tissue>
    </source>
</reference>
<dbReference type="InterPro" id="IPR045285">
    <property type="entry name" value="At5g19230-like"/>
</dbReference>
<comment type="caution">
    <text evidence="3">The sequence shown here is derived from an EMBL/GenBank/DDBJ whole genome shotgun (WGS) entry which is preliminary data.</text>
</comment>
<proteinExistence type="predicted"/>
<keyword evidence="1" id="KW-0732">Signal</keyword>
<keyword evidence="4" id="KW-1185">Reference proteome</keyword>
<evidence type="ECO:0000256" key="1">
    <source>
        <dbReference type="SAM" id="SignalP"/>
    </source>
</evidence>
<feature type="signal peptide" evidence="1">
    <location>
        <begin position="1"/>
        <end position="24"/>
    </location>
</feature>
<feature type="domain" description="Uncharacterized GPI-anchored protein At5g19230-like" evidence="2">
    <location>
        <begin position="27"/>
        <end position="153"/>
    </location>
</feature>
<reference evidence="3" key="1">
    <citation type="submission" date="2023-02" db="EMBL/GenBank/DDBJ databases">
        <title>Genome of toxic invasive species Heracleum sosnowskyi carries increased number of genes despite the absence of recent whole-genome duplications.</title>
        <authorList>
            <person name="Schelkunov M."/>
            <person name="Shtratnikova V."/>
            <person name="Makarenko M."/>
            <person name="Klepikova A."/>
            <person name="Omelchenko D."/>
            <person name="Novikova G."/>
            <person name="Obukhova E."/>
            <person name="Bogdanov V."/>
            <person name="Penin A."/>
            <person name="Logacheva M."/>
        </authorList>
    </citation>
    <scope>NUCLEOTIDE SEQUENCE</scope>
    <source>
        <strain evidence="3">Hsosn_3</strain>
        <tissue evidence="3">Leaf</tissue>
    </source>
</reference>
<dbReference type="InterPro" id="IPR059083">
    <property type="entry name" value="At5g19230_dom"/>
</dbReference>
<protein>
    <submittedName>
        <fullName evidence="3">Glycoprotein membrane GPI-anchored</fullName>
    </submittedName>
</protein>
<name>A0AAD8JDP4_9APIA</name>
<gene>
    <name evidence="3" type="ORF">POM88_001229</name>
</gene>